<sequence>MVGAAKFAEAVLRLERNRKEFAIRHGNQIREPISSTVPQVCGCTQRCAARVASDYFSFGGRDHRDVVVKISSMSNNTLRFSSRSYTCKGLGTVI</sequence>
<keyword evidence="2" id="KW-1185">Reference proteome</keyword>
<evidence type="ECO:0000313" key="1">
    <source>
        <dbReference type="EMBL" id="PQM37197.1"/>
    </source>
</evidence>
<protein>
    <submittedName>
        <fullName evidence="1">Uncharacterized protein</fullName>
    </submittedName>
</protein>
<reference evidence="1 2" key="1">
    <citation type="submission" date="2018-02" db="EMBL/GenBank/DDBJ databases">
        <title>Draft genome of wild Prunus yedoensis var. nudiflora.</title>
        <authorList>
            <person name="Baek S."/>
            <person name="Kim J.-H."/>
            <person name="Choi K."/>
            <person name="Kim G.-B."/>
            <person name="Cho A."/>
            <person name="Jang H."/>
            <person name="Shin C.-H."/>
            <person name="Yu H.-J."/>
            <person name="Mun J.-H."/>
        </authorList>
    </citation>
    <scope>NUCLEOTIDE SEQUENCE [LARGE SCALE GENOMIC DNA]</scope>
    <source>
        <strain evidence="2">cv. Jeju island</strain>
        <tissue evidence="1">Leaf</tissue>
    </source>
</reference>
<organism evidence="1 2">
    <name type="scientific">Prunus yedoensis var. nudiflora</name>
    <dbReference type="NCBI Taxonomy" id="2094558"/>
    <lineage>
        <taxon>Eukaryota</taxon>
        <taxon>Viridiplantae</taxon>
        <taxon>Streptophyta</taxon>
        <taxon>Embryophyta</taxon>
        <taxon>Tracheophyta</taxon>
        <taxon>Spermatophyta</taxon>
        <taxon>Magnoliopsida</taxon>
        <taxon>eudicotyledons</taxon>
        <taxon>Gunneridae</taxon>
        <taxon>Pentapetalae</taxon>
        <taxon>rosids</taxon>
        <taxon>fabids</taxon>
        <taxon>Rosales</taxon>
        <taxon>Rosaceae</taxon>
        <taxon>Amygdaloideae</taxon>
        <taxon>Amygdaleae</taxon>
        <taxon>Prunus</taxon>
    </lineage>
</organism>
<name>A0A314UIA1_PRUYE</name>
<gene>
    <name evidence="1" type="ORF">Pyn_39953</name>
</gene>
<accession>A0A314UIA1</accession>
<proteinExistence type="predicted"/>
<dbReference type="AlphaFoldDB" id="A0A314UIA1"/>
<dbReference type="EMBL" id="PJQY01003478">
    <property type="protein sequence ID" value="PQM37197.1"/>
    <property type="molecule type" value="Genomic_DNA"/>
</dbReference>
<evidence type="ECO:0000313" key="2">
    <source>
        <dbReference type="Proteomes" id="UP000250321"/>
    </source>
</evidence>
<comment type="caution">
    <text evidence="1">The sequence shown here is derived from an EMBL/GenBank/DDBJ whole genome shotgun (WGS) entry which is preliminary data.</text>
</comment>
<dbReference type="Proteomes" id="UP000250321">
    <property type="component" value="Unassembled WGS sequence"/>
</dbReference>